<accession>A0A0C4EHT6</accession>
<dbReference type="AlphaFoldDB" id="A0A0C4EHT6"/>
<protein>
    <submittedName>
        <fullName evidence="1 2">Uncharacterized protein</fullName>
    </submittedName>
</protein>
<dbReference type="STRING" id="630390.A0A0C4EHT6"/>
<reference evidence="1" key="1">
    <citation type="submission" date="2009-11" db="EMBL/GenBank/DDBJ databases">
        <authorList>
            <consortium name="The Broad Institute Genome Sequencing Platform"/>
            <person name="Ward D."/>
            <person name="Feldgarden M."/>
            <person name="Earl A."/>
            <person name="Young S.K."/>
            <person name="Zeng Q."/>
            <person name="Koehrsen M."/>
            <person name="Alvarado L."/>
            <person name="Berlin A."/>
            <person name="Bochicchio J."/>
            <person name="Borenstein D."/>
            <person name="Chapman S.B."/>
            <person name="Chen Z."/>
            <person name="Engels R."/>
            <person name="Freedman E."/>
            <person name="Gellesch M."/>
            <person name="Goldberg J."/>
            <person name="Griggs A."/>
            <person name="Gujja S."/>
            <person name="Heilman E."/>
            <person name="Heiman D."/>
            <person name="Hepburn T."/>
            <person name="Howarth C."/>
            <person name="Jen D."/>
            <person name="Larson L."/>
            <person name="Lewis B."/>
            <person name="Mehta T."/>
            <person name="Park D."/>
            <person name="Pearson M."/>
            <person name="Roberts A."/>
            <person name="Saif S."/>
            <person name="Shea T."/>
            <person name="Shenoy N."/>
            <person name="Sisk P."/>
            <person name="Stolte C."/>
            <person name="Sykes S."/>
            <person name="Thomson T."/>
            <person name="Walk T."/>
            <person name="White J."/>
            <person name="Yandava C."/>
            <person name="Izard J."/>
            <person name="Baranova O.V."/>
            <person name="Blanton J.M."/>
            <person name="Tanner A.C."/>
            <person name="Dewhirst F.E."/>
            <person name="Haas B."/>
            <person name="Nusbaum C."/>
            <person name="Birren B."/>
        </authorList>
    </citation>
    <scope>NUCLEOTIDE SEQUENCE [LARGE SCALE GENOMIC DNA]</scope>
    <source>
        <strain evidence="1">1-1 BBBD Race 1</strain>
    </source>
</reference>
<gene>
    <name evidence="1" type="ORF">PTTG_00302</name>
</gene>
<sequence>MAPVKRFPSSIATRSSGLAPNAASSIIPAGIQVASSPTGSNNKREMVWASRNDAHHIDSTSRVIPAPVAAPLGLRLISSGGNYHDWLKDVQEMADFNLEYKEYCFKDFSQHESGASLTKDFLFGVLLQALLGHRTPLQQEFDYRIDQELAARQQIPLLFVEMINILNKCQEKIKGREAA</sequence>
<evidence type="ECO:0000313" key="3">
    <source>
        <dbReference type="Proteomes" id="UP000005240"/>
    </source>
</evidence>
<dbReference type="OrthoDB" id="2513234at2759"/>
<name>A0A0C4EHT6_PUCT1</name>
<organism evidence="1">
    <name type="scientific">Puccinia triticina (isolate 1-1 / race 1 (BBBD))</name>
    <name type="common">Brown leaf rust fungus</name>
    <dbReference type="NCBI Taxonomy" id="630390"/>
    <lineage>
        <taxon>Eukaryota</taxon>
        <taxon>Fungi</taxon>
        <taxon>Dikarya</taxon>
        <taxon>Basidiomycota</taxon>
        <taxon>Pucciniomycotina</taxon>
        <taxon>Pucciniomycetes</taxon>
        <taxon>Pucciniales</taxon>
        <taxon>Pucciniaceae</taxon>
        <taxon>Puccinia</taxon>
    </lineage>
</organism>
<proteinExistence type="predicted"/>
<reference evidence="2" key="4">
    <citation type="submission" date="2025-05" db="UniProtKB">
        <authorList>
            <consortium name="EnsemblFungi"/>
        </authorList>
    </citation>
    <scope>IDENTIFICATION</scope>
    <source>
        <strain evidence="2">isolate 1-1 / race 1 (BBBD)</strain>
    </source>
</reference>
<dbReference type="EnsemblFungi" id="PTTG_00302-t43_1">
    <property type="protein sequence ID" value="PTTG_00302-t43_1-p1"/>
    <property type="gene ID" value="PTTG_00302"/>
</dbReference>
<evidence type="ECO:0000313" key="2">
    <source>
        <dbReference type="EnsemblFungi" id="PTTG_00302-t43_1-p1"/>
    </source>
</evidence>
<keyword evidence="3" id="KW-1185">Reference proteome</keyword>
<dbReference type="VEuPathDB" id="FungiDB:PTTG_00302"/>
<evidence type="ECO:0000313" key="1">
    <source>
        <dbReference type="EMBL" id="OAV98247.1"/>
    </source>
</evidence>
<dbReference type="Proteomes" id="UP000005240">
    <property type="component" value="Unassembled WGS sequence"/>
</dbReference>
<dbReference type="EMBL" id="ADAS02000008">
    <property type="protein sequence ID" value="OAV98247.1"/>
    <property type="molecule type" value="Genomic_DNA"/>
</dbReference>
<reference evidence="2 3" key="3">
    <citation type="journal article" date="2017" name="G3 (Bethesda)">
        <title>Comparative analysis highlights variable genome content of wheat rusts and divergence of the mating loci.</title>
        <authorList>
            <person name="Cuomo C.A."/>
            <person name="Bakkeren G."/>
            <person name="Khalil H.B."/>
            <person name="Panwar V."/>
            <person name="Joly D."/>
            <person name="Linning R."/>
            <person name="Sakthikumar S."/>
            <person name="Song X."/>
            <person name="Adiconis X."/>
            <person name="Fan L."/>
            <person name="Goldberg J.M."/>
            <person name="Levin J.Z."/>
            <person name="Young S."/>
            <person name="Zeng Q."/>
            <person name="Anikster Y."/>
            <person name="Bruce M."/>
            <person name="Wang M."/>
            <person name="Yin C."/>
            <person name="McCallum B."/>
            <person name="Szabo L.J."/>
            <person name="Hulbert S."/>
            <person name="Chen X."/>
            <person name="Fellers J.P."/>
        </authorList>
    </citation>
    <scope>NUCLEOTIDE SEQUENCE</scope>
    <source>
        <strain evidence="3">Isolate 1-1 / race 1 (BBBD)</strain>
        <strain evidence="2">isolate 1-1 / race 1 (BBBD)</strain>
    </source>
</reference>
<reference evidence="1" key="2">
    <citation type="submission" date="2016-05" db="EMBL/GenBank/DDBJ databases">
        <title>Comparative analysis highlights variable genome content of wheat rusts and divergence of the mating loci.</title>
        <authorList>
            <person name="Cuomo C.A."/>
            <person name="Bakkeren G."/>
            <person name="Szabo L."/>
            <person name="Khalil H."/>
            <person name="Joly D."/>
            <person name="Goldberg J."/>
            <person name="Young S."/>
            <person name="Zeng Q."/>
            <person name="Fellers J."/>
        </authorList>
    </citation>
    <scope>NUCLEOTIDE SEQUENCE [LARGE SCALE GENOMIC DNA]</scope>
    <source>
        <strain evidence="1">1-1 BBBD Race 1</strain>
    </source>
</reference>